<gene>
    <name evidence="1" type="ORF">VNO80_05206</name>
</gene>
<protein>
    <submittedName>
        <fullName evidence="1">Uncharacterized protein</fullName>
    </submittedName>
</protein>
<evidence type="ECO:0000313" key="2">
    <source>
        <dbReference type="Proteomes" id="UP001374584"/>
    </source>
</evidence>
<dbReference type="Proteomes" id="UP001374584">
    <property type="component" value="Unassembled WGS sequence"/>
</dbReference>
<proteinExistence type="predicted"/>
<reference evidence="1 2" key="1">
    <citation type="submission" date="2024-01" db="EMBL/GenBank/DDBJ databases">
        <title>The genomes of 5 underutilized Papilionoideae crops provide insights into root nodulation and disease resistanc.</title>
        <authorList>
            <person name="Jiang F."/>
        </authorList>
    </citation>
    <scope>NUCLEOTIDE SEQUENCE [LARGE SCALE GENOMIC DNA]</scope>
    <source>
        <strain evidence="1">JINMINGXINNONG_FW02</strain>
        <tissue evidence="1">Leaves</tissue>
    </source>
</reference>
<name>A0AAN9RDH1_PHACN</name>
<evidence type="ECO:0000313" key="1">
    <source>
        <dbReference type="EMBL" id="KAK7371840.1"/>
    </source>
</evidence>
<dbReference type="AlphaFoldDB" id="A0AAN9RDH1"/>
<dbReference type="EMBL" id="JAYMYR010000003">
    <property type="protein sequence ID" value="KAK7371840.1"/>
    <property type="molecule type" value="Genomic_DNA"/>
</dbReference>
<keyword evidence="2" id="KW-1185">Reference proteome</keyword>
<organism evidence="1 2">
    <name type="scientific">Phaseolus coccineus</name>
    <name type="common">Scarlet runner bean</name>
    <name type="synonym">Phaseolus multiflorus</name>
    <dbReference type="NCBI Taxonomy" id="3886"/>
    <lineage>
        <taxon>Eukaryota</taxon>
        <taxon>Viridiplantae</taxon>
        <taxon>Streptophyta</taxon>
        <taxon>Embryophyta</taxon>
        <taxon>Tracheophyta</taxon>
        <taxon>Spermatophyta</taxon>
        <taxon>Magnoliopsida</taxon>
        <taxon>eudicotyledons</taxon>
        <taxon>Gunneridae</taxon>
        <taxon>Pentapetalae</taxon>
        <taxon>rosids</taxon>
        <taxon>fabids</taxon>
        <taxon>Fabales</taxon>
        <taxon>Fabaceae</taxon>
        <taxon>Papilionoideae</taxon>
        <taxon>50 kb inversion clade</taxon>
        <taxon>NPAAA clade</taxon>
        <taxon>indigoferoid/millettioid clade</taxon>
        <taxon>Phaseoleae</taxon>
        <taxon>Phaseolus</taxon>
    </lineage>
</organism>
<accession>A0AAN9RDH1</accession>
<comment type="caution">
    <text evidence="1">The sequence shown here is derived from an EMBL/GenBank/DDBJ whole genome shotgun (WGS) entry which is preliminary data.</text>
</comment>
<sequence>MSSIAGQDALDLGCFTMVKGQVCLAKKAMGGIDYERPEVLEHGVRLKNFSCECCSVPHSSRECKKTGSESRCSDSL</sequence>